<keyword evidence="2" id="KW-1133">Transmembrane helix</keyword>
<protein>
    <recommendedName>
        <fullName evidence="5">Transmembrane protein</fullName>
    </recommendedName>
</protein>
<evidence type="ECO:0000256" key="1">
    <source>
        <dbReference type="SAM" id="MobiDB-lite"/>
    </source>
</evidence>
<proteinExistence type="predicted"/>
<dbReference type="AlphaFoldDB" id="A0AAV4EP96"/>
<feature type="region of interest" description="Disordered" evidence="1">
    <location>
        <begin position="109"/>
        <end position="152"/>
    </location>
</feature>
<keyword evidence="4" id="KW-1185">Reference proteome</keyword>
<reference evidence="3 4" key="1">
    <citation type="journal article" date="2021" name="Elife">
        <title>Chloroplast acquisition without the gene transfer in kleptoplastic sea slugs, Plakobranchus ocellatus.</title>
        <authorList>
            <person name="Maeda T."/>
            <person name="Takahashi S."/>
            <person name="Yoshida T."/>
            <person name="Shimamura S."/>
            <person name="Takaki Y."/>
            <person name="Nagai Y."/>
            <person name="Toyoda A."/>
            <person name="Suzuki Y."/>
            <person name="Arimoto A."/>
            <person name="Ishii H."/>
            <person name="Satoh N."/>
            <person name="Nishiyama T."/>
            <person name="Hasebe M."/>
            <person name="Maruyama T."/>
            <person name="Minagawa J."/>
            <person name="Obokata J."/>
            <person name="Shigenobu S."/>
        </authorList>
    </citation>
    <scope>NUCLEOTIDE SEQUENCE [LARGE SCALE GENOMIC DNA]</scope>
</reference>
<feature type="region of interest" description="Disordered" evidence="1">
    <location>
        <begin position="25"/>
        <end position="66"/>
    </location>
</feature>
<feature type="compositionally biased region" description="Basic and acidic residues" evidence="1">
    <location>
        <begin position="125"/>
        <end position="136"/>
    </location>
</feature>
<keyword evidence="2" id="KW-0812">Transmembrane</keyword>
<evidence type="ECO:0000313" key="4">
    <source>
        <dbReference type="Proteomes" id="UP000762676"/>
    </source>
</evidence>
<sequence>MNAPDIFVTGIAIMSYLHGLHTAPTKRDSYPPSSLSELLDSPNIPPNGEPHNDSRNDTLDQGAKITGTDEEYVEERNIVKERLIGAAVLGIVWVAVFVTVLMSILDKKRDHSRGMDSPPLPLPAVERREERRKACRPDTPSVSNLGSRPRREKVARIGRIGRLNENGR</sequence>
<keyword evidence="2" id="KW-0472">Membrane</keyword>
<feature type="transmembrane region" description="Helical" evidence="2">
    <location>
        <begin position="83"/>
        <end position="105"/>
    </location>
</feature>
<dbReference type="Proteomes" id="UP000762676">
    <property type="component" value="Unassembled WGS sequence"/>
</dbReference>
<gene>
    <name evidence="3" type="ORF">ElyMa_005445200</name>
</gene>
<evidence type="ECO:0000256" key="2">
    <source>
        <dbReference type="SAM" id="Phobius"/>
    </source>
</evidence>
<evidence type="ECO:0008006" key="5">
    <source>
        <dbReference type="Google" id="ProtNLM"/>
    </source>
</evidence>
<accession>A0AAV4EP96</accession>
<feature type="compositionally biased region" description="Low complexity" evidence="1">
    <location>
        <begin position="30"/>
        <end position="42"/>
    </location>
</feature>
<evidence type="ECO:0000313" key="3">
    <source>
        <dbReference type="EMBL" id="GFR62031.1"/>
    </source>
</evidence>
<name>A0AAV4EP96_9GAST</name>
<dbReference type="EMBL" id="BMAT01010864">
    <property type="protein sequence ID" value="GFR62031.1"/>
    <property type="molecule type" value="Genomic_DNA"/>
</dbReference>
<organism evidence="3 4">
    <name type="scientific">Elysia marginata</name>
    <dbReference type="NCBI Taxonomy" id="1093978"/>
    <lineage>
        <taxon>Eukaryota</taxon>
        <taxon>Metazoa</taxon>
        <taxon>Spiralia</taxon>
        <taxon>Lophotrochozoa</taxon>
        <taxon>Mollusca</taxon>
        <taxon>Gastropoda</taxon>
        <taxon>Heterobranchia</taxon>
        <taxon>Euthyneura</taxon>
        <taxon>Panpulmonata</taxon>
        <taxon>Sacoglossa</taxon>
        <taxon>Placobranchoidea</taxon>
        <taxon>Plakobranchidae</taxon>
        <taxon>Elysia</taxon>
    </lineage>
</organism>
<comment type="caution">
    <text evidence="3">The sequence shown here is derived from an EMBL/GenBank/DDBJ whole genome shotgun (WGS) entry which is preliminary data.</text>
</comment>